<evidence type="ECO:0000256" key="3">
    <source>
        <dbReference type="ARBA" id="ARBA00023163"/>
    </source>
</evidence>
<keyword evidence="2" id="KW-0238">DNA-binding</keyword>
<comment type="caution">
    <text evidence="5">The sequence shown here is derived from an EMBL/GenBank/DDBJ whole genome shotgun (WGS) entry which is preliminary data.</text>
</comment>
<dbReference type="InterPro" id="IPR018060">
    <property type="entry name" value="HTH_AraC"/>
</dbReference>
<feature type="domain" description="HTH araC/xylS-type" evidence="4">
    <location>
        <begin position="171"/>
        <end position="266"/>
    </location>
</feature>
<keyword evidence="3" id="KW-0804">Transcription</keyword>
<dbReference type="Pfam" id="PF12833">
    <property type="entry name" value="HTH_18"/>
    <property type="match status" value="1"/>
</dbReference>
<dbReference type="RefSeq" id="WP_031457345.1">
    <property type="nucleotide sequence ID" value="NZ_CAIJDO010000094.1"/>
</dbReference>
<organism evidence="5 6">
    <name type="scientific">Flavobacterium chungangense</name>
    <dbReference type="NCBI Taxonomy" id="554283"/>
    <lineage>
        <taxon>Bacteria</taxon>
        <taxon>Pseudomonadati</taxon>
        <taxon>Bacteroidota</taxon>
        <taxon>Flavobacteriia</taxon>
        <taxon>Flavobacteriales</taxon>
        <taxon>Flavobacteriaceae</taxon>
        <taxon>Flavobacterium</taxon>
    </lineage>
</organism>
<evidence type="ECO:0000256" key="2">
    <source>
        <dbReference type="ARBA" id="ARBA00023125"/>
    </source>
</evidence>
<accession>A0A6V6YTB2</accession>
<dbReference type="Proteomes" id="UP000556700">
    <property type="component" value="Unassembled WGS sequence"/>
</dbReference>
<dbReference type="EMBL" id="CAIJDO010000094">
    <property type="protein sequence ID" value="CAD0002673.1"/>
    <property type="molecule type" value="Genomic_DNA"/>
</dbReference>
<dbReference type="AlphaFoldDB" id="A0A6V6YTB2"/>
<dbReference type="SMART" id="SM00342">
    <property type="entry name" value="HTH_ARAC"/>
    <property type="match status" value="1"/>
</dbReference>
<reference evidence="5 6" key="1">
    <citation type="submission" date="2020-06" db="EMBL/GenBank/DDBJ databases">
        <authorList>
            <person name="Criscuolo A."/>
        </authorList>
    </citation>
    <scope>NUCLEOTIDE SEQUENCE [LARGE SCALE GENOMIC DNA]</scope>
    <source>
        <strain evidence="6">CIP 110025</strain>
    </source>
</reference>
<evidence type="ECO:0000256" key="1">
    <source>
        <dbReference type="ARBA" id="ARBA00023015"/>
    </source>
</evidence>
<dbReference type="Pfam" id="PF22200">
    <property type="entry name" value="ExsA_N"/>
    <property type="match status" value="1"/>
</dbReference>
<dbReference type="GO" id="GO:0003700">
    <property type="term" value="F:DNA-binding transcription factor activity"/>
    <property type="evidence" value="ECO:0007669"/>
    <property type="project" value="InterPro"/>
</dbReference>
<dbReference type="SUPFAM" id="SSF46689">
    <property type="entry name" value="Homeodomain-like"/>
    <property type="match status" value="2"/>
</dbReference>
<dbReference type="GO" id="GO:0043565">
    <property type="term" value="F:sequence-specific DNA binding"/>
    <property type="evidence" value="ECO:0007669"/>
    <property type="project" value="InterPro"/>
</dbReference>
<evidence type="ECO:0000259" key="4">
    <source>
        <dbReference type="PROSITE" id="PS01124"/>
    </source>
</evidence>
<dbReference type="PANTHER" id="PTHR46796">
    <property type="entry name" value="HTH-TYPE TRANSCRIPTIONAL ACTIVATOR RHAS-RELATED"/>
    <property type="match status" value="1"/>
</dbReference>
<proteinExistence type="predicted"/>
<keyword evidence="6" id="KW-1185">Reference proteome</keyword>
<protein>
    <submittedName>
        <fullName evidence="5">Exoenzyme S synthesis regulatory protein ExsA</fullName>
    </submittedName>
</protein>
<dbReference type="Gene3D" id="1.10.10.60">
    <property type="entry name" value="Homeodomain-like"/>
    <property type="match status" value="1"/>
</dbReference>
<dbReference type="InterPro" id="IPR050204">
    <property type="entry name" value="AraC_XylS_family_regulators"/>
</dbReference>
<dbReference type="InterPro" id="IPR054015">
    <property type="entry name" value="ExsA-like_N"/>
</dbReference>
<evidence type="ECO:0000313" key="5">
    <source>
        <dbReference type="EMBL" id="CAD0002673.1"/>
    </source>
</evidence>
<dbReference type="PROSITE" id="PS01124">
    <property type="entry name" value="HTH_ARAC_FAMILY_2"/>
    <property type="match status" value="1"/>
</dbReference>
<dbReference type="InterPro" id="IPR009057">
    <property type="entry name" value="Homeodomain-like_sf"/>
</dbReference>
<keyword evidence="1" id="KW-0805">Transcription regulation</keyword>
<sequence>MAKQNLNKFTDLVWTVTEEGIYKDDLSLDFHSFVLIISGEMKIIQADKAYTFGAENVLLFPRNQISAVIKQPKDGRPYKAIVFGLTVERLKSFYTKEKPNLSVAPDSSVRILGDQPLLKSFFSSILPYFELEQNLPESIAQLKFEEAISILRFIEPNIDSVLADFSEPGKINLVDFMEKHYKFNMPLEKFAYLSGRSLSTFIRDFKKAFQVTPQRWLTKKRLELAHFQLSKKGRKAGDIYLEIGFENLSHFSFAFKKQFGYSPSEL</sequence>
<evidence type="ECO:0000313" key="6">
    <source>
        <dbReference type="Proteomes" id="UP000556700"/>
    </source>
</evidence>
<name>A0A6V6YTB2_9FLAO</name>
<gene>
    <name evidence="5" type="primary">exsA_1</name>
    <name evidence="5" type="ORF">FLACHUCJ7_01025</name>
</gene>